<dbReference type="InterPro" id="IPR042987">
    <property type="entry name" value="ARHGEF39"/>
</dbReference>
<evidence type="ECO:0000259" key="2">
    <source>
        <dbReference type="PROSITE" id="PS50003"/>
    </source>
</evidence>
<reference evidence="4" key="1">
    <citation type="submission" date="2025-08" db="UniProtKB">
        <authorList>
            <consortium name="Ensembl"/>
        </authorList>
    </citation>
    <scope>IDENTIFICATION</scope>
</reference>
<dbReference type="PANTHER" id="PTHR47056">
    <property type="entry name" value="RHO GUANINE NUCLEOTIDE EXCHANGE FACTOR 39"/>
    <property type="match status" value="1"/>
</dbReference>
<accession>A0A8C6DSX7</accession>
<dbReference type="SMART" id="SM00325">
    <property type="entry name" value="RhoGEF"/>
    <property type="match status" value="1"/>
</dbReference>
<dbReference type="Gene3D" id="2.30.29.30">
    <property type="entry name" value="Pleckstrin-homology domain (PH domain)/Phosphotyrosine-binding domain (PTB)"/>
    <property type="match status" value="1"/>
</dbReference>
<sequence>RGLASRCACPRLRTASRRQGAHSPQGPAPAAPPPGPFGFESPAGCVRKWQPLSPAWRARPPVPGARFKSSVPVGSGNAPALPGSCWRPSGATRNSWGWWPRELLPYLEGGRWGQGLEGFCNHLELYTQFAANVERSRTILQEQIKKNKHFRRFVRLQEGRPEFGGLQLQDLLPLPLQRLQQYENLAVALAENTGPNSPEHKQLTRAAQLISETAQRVHTIGQKQKNEQHLQRVQALLSGRQAKGLISGRWFLRQGWLLVVPPRGEPRPRMFFLFSDALLMAKPRPPLHLLQSGTFACRALYPMAECQLHRVFGHSGGPCGGLLSLSFPHEKLLLMSTDQEELSHWYHSLTLAISSQKN</sequence>
<evidence type="ECO:0000313" key="4">
    <source>
        <dbReference type="Ensembl" id="ENSMMSP00000021010.1"/>
    </source>
</evidence>
<dbReference type="PANTHER" id="PTHR47056:SF1">
    <property type="entry name" value="RHO GUANINE NUCLEOTIDE EXCHANGE FACTOR 39"/>
    <property type="match status" value="1"/>
</dbReference>
<feature type="compositionally biased region" description="Pro residues" evidence="1">
    <location>
        <begin position="26"/>
        <end position="36"/>
    </location>
</feature>
<dbReference type="SUPFAM" id="SSF48065">
    <property type="entry name" value="DBL homology domain (DH-domain)"/>
    <property type="match status" value="1"/>
</dbReference>
<protein>
    <submittedName>
        <fullName evidence="4">Rho guanine nucleotide exchange factor 39</fullName>
    </submittedName>
</protein>
<dbReference type="InterPro" id="IPR035899">
    <property type="entry name" value="DBL_dom_sf"/>
</dbReference>
<dbReference type="PROSITE" id="PS50003">
    <property type="entry name" value="PH_DOMAIN"/>
    <property type="match status" value="1"/>
</dbReference>
<dbReference type="SUPFAM" id="SSF50729">
    <property type="entry name" value="PH domain-like"/>
    <property type="match status" value="1"/>
</dbReference>
<evidence type="ECO:0000313" key="5">
    <source>
        <dbReference type="Proteomes" id="UP000694544"/>
    </source>
</evidence>
<dbReference type="InterPro" id="IPR001849">
    <property type="entry name" value="PH_domain"/>
</dbReference>
<name>A0A8C6DSX7_MOSMO</name>
<reference evidence="4" key="2">
    <citation type="submission" date="2025-09" db="UniProtKB">
        <authorList>
            <consortium name="Ensembl"/>
        </authorList>
    </citation>
    <scope>IDENTIFICATION</scope>
</reference>
<dbReference type="GO" id="GO:0005886">
    <property type="term" value="C:plasma membrane"/>
    <property type="evidence" value="ECO:0007669"/>
    <property type="project" value="Ensembl"/>
</dbReference>
<dbReference type="Ensembl" id="ENSMMST00000023190.1">
    <property type="protein sequence ID" value="ENSMMSP00000021010.1"/>
    <property type="gene ID" value="ENSMMSG00000015773.1"/>
</dbReference>
<dbReference type="FunFam" id="2.30.29.30:FF:000339">
    <property type="entry name" value="Rho guanine nucleotide exchange factor 39"/>
    <property type="match status" value="1"/>
</dbReference>
<dbReference type="SMART" id="SM00233">
    <property type="entry name" value="PH"/>
    <property type="match status" value="1"/>
</dbReference>
<evidence type="ECO:0000259" key="3">
    <source>
        <dbReference type="PROSITE" id="PS50010"/>
    </source>
</evidence>
<feature type="domain" description="PH" evidence="2">
    <location>
        <begin position="250"/>
        <end position="354"/>
    </location>
</feature>
<organism evidence="4 5">
    <name type="scientific">Moschus moschiferus</name>
    <name type="common">Siberian musk deer</name>
    <name type="synonym">Moschus sibiricus</name>
    <dbReference type="NCBI Taxonomy" id="68415"/>
    <lineage>
        <taxon>Eukaryota</taxon>
        <taxon>Metazoa</taxon>
        <taxon>Chordata</taxon>
        <taxon>Craniata</taxon>
        <taxon>Vertebrata</taxon>
        <taxon>Euteleostomi</taxon>
        <taxon>Mammalia</taxon>
        <taxon>Eutheria</taxon>
        <taxon>Laurasiatheria</taxon>
        <taxon>Artiodactyla</taxon>
        <taxon>Ruminantia</taxon>
        <taxon>Pecora</taxon>
        <taxon>Moschidae</taxon>
        <taxon>Moschus</taxon>
    </lineage>
</organism>
<dbReference type="GO" id="GO:0005085">
    <property type="term" value="F:guanyl-nucleotide exchange factor activity"/>
    <property type="evidence" value="ECO:0007669"/>
    <property type="project" value="InterPro"/>
</dbReference>
<dbReference type="GO" id="GO:0030335">
    <property type="term" value="P:positive regulation of cell migration"/>
    <property type="evidence" value="ECO:0007669"/>
    <property type="project" value="Ensembl"/>
</dbReference>
<dbReference type="InterPro" id="IPR000219">
    <property type="entry name" value="DH_dom"/>
</dbReference>
<dbReference type="Gene3D" id="1.20.900.10">
    <property type="entry name" value="Dbl homology (DH) domain"/>
    <property type="match status" value="1"/>
</dbReference>
<dbReference type="InterPro" id="IPR011993">
    <property type="entry name" value="PH-like_dom_sf"/>
</dbReference>
<dbReference type="Pfam" id="PF00621">
    <property type="entry name" value="RhoGEF"/>
    <property type="match status" value="1"/>
</dbReference>
<dbReference type="Proteomes" id="UP000694544">
    <property type="component" value="Unplaced"/>
</dbReference>
<dbReference type="GeneTree" id="ENSGT00440000033863"/>
<dbReference type="PROSITE" id="PS50010">
    <property type="entry name" value="DH_2"/>
    <property type="match status" value="1"/>
</dbReference>
<evidence type="ECO:0000256" key="1">
    <source>
        <dbReference type="SAM" id="MobiDB-lite"/>
    </source>
</evidence>
<proteinExistence type="predicted"/>
<feature type="region of interest" description="Disordered" evidence="1">
    <location>
        <begin position="1"/>
        <end position="40"/>
    </location>
</feature>
<keyword evidence="5" id="KW-1185">Reference proteome</keyword>
<gene>
    <name evidence="4" type="primary">ARHGEF39</name>
</gene>
<feature type="domain" description="DH" evidence="3">
    <location>
        <begin position="123"/>
        <end position="220"/>
    </location>
</feature>
<dbReference type="AlphaFoldDB" id="A0A8C6DSX7"/>